<keyword evidence="3" id="KW-1185">Reference proteome</keyword>
<keyword evidence="1" id="KW-0812">Transmembrane</keyword>
<feature type="transmembrane region" description="Helical" evidence="1">
    <location>
        <begin position="7"/>
        <end position="26"/>
    </location>
</feature>
<keyword evidence="1" id="KW-0472">Membrane</keyword>
<accession>A0A1X6ZTQ6</accession>
<protein>
    <submittedName>
        <fullName evidence="2">Uncharacterized protein</fullName>
    </submittedName>
</protein>
<gene>
    <name evidence="2" type="ORF">PSM7751_02944</name>
</gene>
<organism evidence="2 3">
    <name type="scientific">Pseudooceanicola marinus</name>
    <dbReference type="NCBI Taxonomy" id="396013"/>
    <lineage>
        <taxon>Bacteria</taxon>
        <taxon>Pseudomonadati</taxon>
        <taxon>Pseudomonadota</taxon>
        <taxon>Alphaproteobacteria</taxon>
        <taxon>Rhodobacterales</taxon>
        <taxon>Paracoccaceae</taxon>
        <taxon>Pseudooceanicola</taxon>
    </lineage>
</organism>
<feature type="transmembrane region" description="Helical" evidence="1">
    <location>
        <begin position="38"/>
        <end position="58"/>
    </location>
</feature>
<dbReference type="EMBL" id="FWFN01000006">
    <property type="protein sequence ID" value="SLN59303.1"/>
    <property type="molecule type" value="Genomic_DNA"/>
</dbReference>
<dbReference type="RefSeq" id="WP_085888988.1">
    <property type="nucleotide sequence ID" value="NZ_FWFN01000006.1"/>
</dbReference>
<evidence type="ECO:0000313" key="3">
    <source>
        <dbReference type="Proteomes" id="UP000193963"/>
    </source>
</evidence>
<keyword evidence="1" id="KW-1133">Transmembrane helix</keyword>
<evidence type="ECO:0000256" key="1">
    <source>
        <dbReference type="SAM" id="Phobius"/>
    </source>
</evidence>
<proteinExistence type="predicted"/>
<dbReference type="AlphaFoldDB" id="A0A1X6ZTQ6"/>
<dbReference type="OrthoDB" id="7873283at2"/>
<sequence>MKDVKGIRLVAATAFWVAYWGFVFWAARPGHLEGQHHLINAVIVVIGLVAAWLTYLTAARRITWAMKGEDA</sequence>
<evidence type="ECO:0000313" key="2">
    <source>
        <dbReference type="EMBL" id="SLN59303.1"/>
    </source>
</evidence>
<dbReference type="Proteomes" id="UP000193963">
    <property type="component" value="Unassembled WGS sequence"/>
</dbReference>
<name>A0A1X6ZTQ6_9RHOB</name>
<reference evidence="2 3" key="1">
    <citation type="submission" date="2017-03" db="EMBL/GenBank/DDBJ databases">
        <authorList>
            <person name="Afonso C.L."/>
            <person name="Miller P.J."/>
            <person name="Scott M.A."/>
            <person name="Spackman E."/>
            <person name="Goraichik I."/>
            <person name="Dimitrov K.M."/>
            <person name="Suarez D.L."/>
            <person name="Swayne D.E."/>
        </authorList>
    </citation>
    <scope>NUCLEOTIDE SEQUENCE [LARGE SCALE GENOMIC DNA]</scope>
    <source>
        <strain evidence="2 3">CECT 7751</strain>
    </source>
</reference>